<accession>A0A2G1W5Z3</accession>
<evidence type="ECO:0000313" key="1">
    <source>
        <dbReference type="EMBL" id="PHQ34454.1"/>
    </source>
</evidence>
<sequence>MDAESVSPQIIRTIATTHPTIQTPMSTVVKDQSRSVISLSIAEVVDGTEDVSTVSAFDASIVVAV</sequence>
<evidence type="ECO:0000313" key="2">
    <source>
        <dbReference type="Proteomes" id="UP000225740"/>
    </source>
</evidence>
<keyword evidence="2" id="KW-1185">Reference proteome</keyword>
<dbReference type="AlphaFoldDB" id="A0A2G1W5Z3"/>
<comment type="caution">
    <text evidence="1">The sequence shown here is derived from an EMBL/GenBank/DDBJ whole genome shotgun (WGS) entry which is preliminary data.</text>
</comment>
<dbReference type="Proteomes" id="UP000225740">
    <property type="component" value="Unassembled WGS sequence"/>
</dbReference>
<organism evidence="1 2">
    <name type="scientific">Rhodopirellula bahusiensis</name>
    <dbReference type="NCBI Taxonomy" id="2014065"/>
    <lineage>
        <taxon>Bacteria</taxon>
        <taxon>Pseudomonadati</taxon>
        <taxon>Planctomycetota</taxon>
        <taxon>Planctomycetia</taxon>
        <taxon>Pirellulales</taxon>
        <taxon>Pirellulaceae</taxon>
        <taxon>Rhodopirellula</taxon>
    </lineage>
</organism>
<gene>
    <name evidence="1" type="ORF">CEE69_15755</name>
</gene>
<name>A0A2G1W5Z3_9BACT</name>
<reference evidence="1 2" key="1">
    <citation type="submission" date="2017-06" db="EMBL/GenBank/DDBJ databases">
        <title>Description of Rhodopirellula bahusiensis sp. nov.</title>
        <authorList>
            <person name="Kizina J."/>
            <person name="Harder J."/>
        </authorList>
    </citation>
    <scope>NUCLEOTIDE SEQUENCE [LARGE SCALE GENOMIC DNA]</scope>
    <source>
        <strain evidence="1 2">SWK21</strain>
    </source>
</reference>
<dbReference type="EMBL" id="NIZW01000011">
    <property type="protein sequence ID" value="PHQ34454.1"/>
    <property type="molecule type" value="Genomic_DNA"/>
</dbReference>
<proteinExistence type="predicted"/>
<protein>
    <submittedName>
        <fullName evidence="1">Uncharacterized protein</fullName>
    </submittedName>
</protein>